<keyword evidence="2" id="KW-0378">Hydrolase</keyword>
<dbReference type="RefSeq" id="WP_021726308.1">
    <property type="nucleotide sequence ID" value="NZ_AWEZ01000047.1"/>
</dbReference>
<dbReference type="EMBL" id="AWEZ01000047">
    <property type="protein sequence ID" value="ERL08033.1"/>
    <property type="molecule type" value="Genomic_DNA"/>
</dbReference>
<evidence type="ECO:0000313" key="3">
    <source>
        <dbReference type="Proteomes" id="UP000016638"/>
    </source>
</evidence>
<dbReference type="PATRIC" id="fig|1125712.3.peg.1410"/>
<dbReference type="Proteomes" id="UP000016638">
    <property type="component" value="Unassembled WGS sequence"/>
</dbReference>
<dbReference type="Pfam" id="PF13472">
    <property type="entry name" value="Lipase_GDSL_2"/>
    <property type="match status" value="1"/>
</dbReference>
<comment type="caution">
    <text evidence="2">The sequence shown here is derived from an EMBL/GenBank/DDBJ whole genome shotgun (WGS) entry which is preliminary data.</text>
</comment>
<protein>
    <submittedName>
        <fullName evidence="2">GDSL-like lipase/acylhydrolase family protein</fullName>
    </submittedName>
</protein>
<name>U2TPI2_9ACTN</name>
<organism evidence="2 3">
    <name type="scientific">Olsenella profusa F0195</name>
    <dbReference type="NCBI Taxonomy" id="1125712"/>
    <lineage>
        <taxon>Bacteria</taxon>
        <taxon>Bacillati</taxon>
        <taxon>Actinomycetota</taxon>
        <taxon>Coriobacteriia</taxon>
        <taxon>Coriobacteriales</taxon>
        <taxon>Atopobiaceae</taxon>
        <taxon>Olsenella</taxon>
    </lineage>
</organism>
<dbReference type="AlphaFoldDB" id="U2TPI2"/>
<dbReference type="STRING" id="1125712.HMPREF1316_2351"/>
<sequence>MANEIRHVRVGGTTYDIVGRVEGVRLSVAEGDAATGTAAVASDGTLDLSLTLPRAQGGTGGSGAATKPLAGMVVMFAGDSRFFAVTDSASMATRMHEYAGCDVIDVVKNDCTTAVSSHGSSVVAQIEGYAGAGAPDAVVIASSINDAAYGVALGTHSDPGSEHDTSTYIGAVEHVIEYVASKWPACRVLWVRDNRIKPPSSLGAAEASAALAKIRQYEAALEAERADYGFEWVDFQVPQLNGTIPAVRERYFTNADNPGVQGYSGDGIHPNRDGHLVMARIIAAVLAPGR</sequence>
<dbReference type="SUPFAM" id="SSF52266">
    <property type="entry name" value="SGNH hydrolase"/>
    <property type="match status" value="1"/>
</dbReference>
<keyword evidence="3" id="KW-1185">Reference proteome</keyword>
<dbReference type="GO" id="GO:0016787">
    <property type="term" value="F:hydrolase activity"/>
    <property type="evidence" value="ECO:0007669"/>
    <property type="project" value="UniProtKB-KW"/>
</dbReference>
<evidence type="ECO:0000313" key="2">
    <source>
        <dbReference type="EMBL" id="ERL08033.1"/>
    </source>
</evidence>
<feature type="domain" description="SGNH hydrolase-type esterase" evidence="1">
    <location>
        <begin position="92"/>
        <end position="275"/>
    </location>
</feature>
<proteinExistence type="predicted"/>
<dbReference type="InterPro" id="IPR013830">
    <property type="entry name" value="SGNH_hydro"/>
</dbReference>
<accession>U2TPI2</accession>
<dbReference type="OrthoDB" id="5503950at2"/>
<dbReference type="InterPro" id="IPR036514">
    <property type="entry name" value="SGNH_hydro_sf"/>
</dbReference>
<dbReference type="Gene3D" id="3.40.50.1110">
    <property type="entry name" value="SGNH hydrolase"/>
    <property type="match status" value="1"/>
</dbReference>
<evidence type="ECO:0000259" key="1">
    <source>
        <dbReference type="Pfam" id="PF13472"/>
    </source>
</evidence>
<gene>
    <name evidence="2" type="ORF">HMPREF1316_2351</name>
</gene>
<reference evidence="2 3" key="1">
    <citation type="submission" date="2013-08" db="EMBL/GenBank/DDBJ databases">
        <authorList>
            <person name="Durkin A.S."/>
            <person name="Haft D.R."/>
            <person name="McCorrison J."/>
            <person name="Torralba M."/>
            <person name="Gillis M."/>
            <person name="Haft D.H."/>
            <person name="Methe B."/>
            <person name="Sutton G."/>
            <person name="Nelson K.E."/>
        </authorList>
    </citation>
    <scope>NUCLEOTIDE SEQUENCE [LARGE SCALE GENOMIC DNA]</scope>
    <source>
        <strain evidence="2 3">F0195</strain>
    </source>
</reference>
<dbReference type="CDD" id="cd00229">
    <property type="entry name" value="SGNH_hydrolase"/>
    <property type="match status" value="1"/>
</dbReference>